<dbReference type="GO" id="GO:0000796">
    <property type="term" value="C:condensin complex"/>
    <property type="evidence" value="ECO:0007669"/>
    <property type="project" value="TreeGrafter"/>
</dbReference>
<dbReference type="Pfam" id="PF16858">
    <property type="entry name" value="CNDH2_C"/>
    <property type="match status" value="1"/>
</dbReference>
<evidence type="ECO:0000313" key="10">
    <source>
        <dbReference type="Ensembl" id="ENSDCDP00010061626.1"/>
    </source>
</evidence>
<feature type="compositionally biased region" description="Acidic residues" evidence="7">
    <location>
        <begin position="113"/>
        <end position="122"/>
    </location>
</feature>
<dbReference type="InterPro" id="IPR031739">
    <property type="entry name" value="Ncaph2"/>
</dbReference>
<dbReference type="Proteomes" id="UP000694580">
    <property type="component" value="Chromosome 15"/>
</dbReference>
<dbReference type="PANTHER" id="PTHR14324">
    <property type="entry name" value="CONDENSIN-2 COMPLEX SUBUNIT H2"/>
    <property type="match status" value="1"/>
</dbReference>
<keyword evidence="11" id="KW-1185">Reference proteome</keyword>
<comment type="similarity">
    <text evidence="2">Belongs to the CND2 H2 (condensin-2 subunit 2) family.</text>
</comment>
<dbReference type="GO" id="GO:0051306">
    <property type="term" value="P:mitotic sister chromatid separation"/>
    <property type="evidence" value="ECO:0007669"/>
    <property type="project" value="TreeGrafter"/>
</dbReference>
<sequence length="599" mass="67943">MESAETRFAHLLQPIRDLTQNWDIDLASQLAGYLEELDQMCISFDGGKTMLNFAEAALLIQGTTCIYGKKVELLHNLVFQTLDYISDKNKKKEKNAAAVEGGEQNTAGQNNDDGFEFDSYDDTDTRSDLVEIKTDPNRAVEISRIPPEALIPPESVEKQEYPLISQQGEVLGSCKDFRMNIFTMDGHGVIRLGLGSARSRFLWGLSNETRGPLASVEMPALSGLTSFGAEIIVPMGGDDVREGDAFMPLEDNDIDMTAEPEKIIRMQQSPSQRPVLRERPALQQIAVEQKQKEYLDPWKWHDPYAPVGEDKPLKTGKCYNVPPGLEESGKRKRKGSSKLEDFSTWCTNAYKTFDRKLKNGPLYPELTYIYLSKMKELLKVRRTFLKKMGTHVSEEELKKTFLELEENQEEPDAPELLRGHGAEGDYLFDDNPADVLDDSVPENIPEVPSLGLSDCHMGKLSYEDLVKQSVEQFLMNSERYARETALSLRVQEWEDKIKPHLVAEEERLAFDIRDYQDQIVQSFSTVKEKRLFASIVQGKDNHEVCRYMLATLQLANDYTVEIGKSDSMEESLDTMNLTLISKHRAHERLHTYSAPSTSD</sequence>
<evidence type="ECO:0000259" key="8">
    <source>
        <dbReference type="Pfam" id="PF06278"/>
    </source>
</evidence>
<dbReference type="Pfam" id="PF06278">
    <property type="entry name" value="CNDH2_N"/>
    <property type="match status" value="1"/>
</dbReference>
<evidence type="ECO:0000259" key="9">
    <source>
        <dbReference type="Pfam" id="PF16858"/>
    </source>
</evidence>
<evidence type="ECO:0000256" key="2">
    <source>
        <dbReference type="ARBA" id="ARBA00007844"/>
    </source>
</evidence>
<proteinExistence type="inferred from homology"/>
<evidence type="ECO:0000256" key="6">
    <source>
        <dbReference type="ARBA" id="ARBA00030479"/>
    </source>
</evidence>
<dbReference type="InterPro" id="IPR009378">
    <property type="entry name" value="H2_N"/>
</dbReference>
<protein>
    <recommendedName>
        <fullName evidence="3">Condensin-2 complex subunit H2</fullName>
    </recommendedName>
    <alternativeName>
        <fullName evidence="6">Non-SMC condensin II complex subunit H2</fullName>
    </alternativeName>
</protein>
<dbReference type="GeneTree" id="ENSGT00390000014443"/>
<keyword evidence="5" id="KW-0539">Nucleus</keyword>
<reference evidence="10" key="3">
    <citation type="submission" date="2025-09" db="UniProtKB">
        <authorList>
            <consortium name="Ensembl"/>
        </authorList>
    </citation>
    <scope>IDENTIFICATION</scope>
</reference>
<evidence type="ECO:0000256" key="5">
    <source>
        <dbReference type="ARBA" id="ARBA00023242"/>
    </source>
</evidence>
<dbReference type="Ensembl" id="ENSDCDT00010072399.1">
    <property type="protein sequence ID" value="ENSDCDP00010061626.1"/>
    <property type="gene ID" value="ENSDCDG00010033978.1"/>
</dbReference>
<dbReference type="PANTHER" id="PTHR14324:SF3">
    <property type="entry name" value="CONDENSIN-2 COMPLEX SUBUNIT H2"/>
    <property type="match status" value="1"/>
</dbReference>
<keyword evidence="4" id="KW-0226">DNA condensation</keyword>
<evidence type="ECO:0000256" key="1">
    <source>
        <dbReference type="ARBA" id="ARBA00004123"/>
    </source>
</evidence>
<evidence type="ECO:0000256" key="4">
    <source>
        <dbReference type="ARBA" id="ARBA00023067"/>
    </source>
</evidence>
<dbReference type="GO" id="GO:0010032">
    <property type="term" value="P:meiotic chromosome condensation"/>
    <property type="evidence" value="ECO:0007669"/>
    <property type="project" value="TreeGrafter"/>
</dbReference>
<comment type="subcellular location">
    <subcellularLocation>
        <location evidence="1">Nucleus</location>
    </subcellularLocation>
</comment>
<evidence type="ECO:0000256" key="7">
    <source>
        <dbReference type="SAM" id="MobiDB-lite"/>
    </source>
</evidence>
<dbReference type="GO" id="GO:0003682">
    <property type="term" value="F:chromatin binding"/>
    <property type="evidence" value="ECO:0007669"/>
    <property type="project" value="TreeGrafter"/>
</dbReference>
<dbReference type="GO" id="GO:0005634">
    <property type="term" value="C:nucleus"/>
    <property type="evidence" value="ECO:0007669"/>
    <property type="project" value="UniProtKB-SubCell"/>
</dbReference>
<feature type="region of interest" description="Disordered" evidence="7">
    <location>
        <begin position="95"/>
        <end position="122"/>
    </location>
</feature>
<reference evidence="10 11" key="1">
    <citation type="submission" date="2020-06" db="EMBL/GenBank/DDBJ databases">
        <authorList>
            <consortium name="Wellcome Sanger Institute Data Sharing"/>
        </authorList>
    </citation>
    <scope>NUCLEOTIDE SEQUENCE [LARGE SCALE GENOMIC DNA]</scope>
</reference>
<feature type="domain" description="Condensin-2 complex subunit H2 C-terminal" evidence="9">
    <location>
        <begin position="461"/>
        <end position="589"/>
    </location>
</feature>
<reference evidence="10" key="2">
    <citation type="submission" date="2025-08" db="UniProtKB">
        <authorList>
            <consortium name="Ensembl"/>
        </authorList>
    </citation>
    <scope>IDENTIFICATION</scope>
</reference>
<evidence type="ECO:0000313" key="11">
    <source>
        <dbReference type="Proteomes" id="UP000694580"/>
    </source>
</evidence>
<organism evidence="10 11">
    <name type="scientific">Denticeps clupeoides</name>
    <name type="common">denticle herring</name>
    <dbReference type="NCBI Taxonomy" id="299321"/>
    <lineage>
        <taxon>Eukaryota</taxon>
        <taxon>Metazoa</taxon>
        <taxon>Chordata</taxon>
        <taxon>Craniata</taxon>
        <taxon>Vertebrata</taxon>
        <taxon>Euteleostomi</taxon>
        <taxon>Actinopterygii</taxon>
        <taxon>Neopterygii</taxon>
        <taxon>Teleostei</taxon>
        <taxon>Clupei</taxon>
        <taxon>Clupeiformes</taxon>
        <taxon>Denticipitoidei</taxon>
        <taxon>Denticipitidae</taxon>
        <taxon>Denticeps</taxon>
    </lineage>
</organism>
<evidence type="ECO:0000256" key="3">
    <source>
        <dbReference type="ARBA" id="ARBA00016903"/>
    </source>
</evidence>
<name>A0AAY4EWI4_9TELE</name>
<dbReference type="InterPro" id="IPR031737">
    <property type="entry name" value="CNDH2_C"/>
</dbReference>
<accession>A0AAY4EWI4</accession>
<feature type="domain" description="Condensin II complex subunit H2 N-terminal" evidence="8">
    <location>
        <begin position="7"/>
        <end position="122"/>
    </location>
</feature>
<dbReference type="AlphaFoldDB" id="A0AAY4EWI4"/>
<gene>
    <name evidence="10" type="primary">NCAPH2</name>
</gene>